<dbReference type="InterPro" id="IPR044992">
    <property type="entry name" value="ChyE-like"/>
</dbReference>
<keyword evidence="3" id="KW-1185">Reference proteome</keyword>
<reference evidence="2" key="1">
    <citation type="journal article" date="2023" name="Mol. Phylogenet. Evol.">
        <title>Genome-scale phylogeny and comparative genomics of the fungal order Sordariales.</title>
        <authorList>
            <person name="Hensen N."/>
            <person name="Bonometti L."/>
            <person name="Westerberg I."/>
            <person name="Brannstrom I.O."/>
            <person name="Guillou S."/>
            <person name="Cros-Aarteil S."/>
            <person name="Calhoun S."/>
            <person name="Haridas S."/>
            <person name="Kuo A."/>
            <person name="Mondo S."/>
            <person name="Pangilinan J."/>
            <person name="Riley R."/>
            <person name="LaButti K."/>
            <person name="Andreopoulos B."/>
            <person name="Lipzen A."/>
            <person name="Chen C."/>
            <person name="Yan M."/>
            <person name="Daum C."/>
            <person name="Ng V."/>
            <person name="Clum A."/>
            <person name="Steindorff A."/>
            <person name="Ohm R.A."/>
            <person name="Martin F."/>
            <person name="Silar P."/>
            <person name="Natvig D.O."/>
            <person name="Lalanne C."/>
            <person name="Gautier V."/>
            <person name="Ament-Velasquez S.L."/>
            <person name="Kruys A."/>
            <person name="Hutchinson M.I."/>
            <person name="Powell A.J."/>
            <person name="Barry K."/>
            <person name="Miller A.N."/>
            <person name="Grigoriev I.V."/>
            <person name="Debuchy R."/>
            <person name="Gladieux P."/>
            <person name="Hiltunen Thoren M."/>
            <person name="Johannesson H."/>
        </authorList>
    </citation>
    <scope>NUCLEOTIDE SEQUENCE</scope>
    <source>
        <strain evidence="2">CBS 538.74</strain>
    </source>
</reference>
<evidence type="ECO:0000313" key="3">
    <source>
        <dbReference type="Proteomes" id="UP001302745"/>
    </source>
</evidence>
<dbReference type="InterPro" id="IPR029062">
    <property type="entry name" value="Class_I_gatase-like"/>
</dbReference>
<dbReference type="SUPFAM" id="SSF52317">
    <property type="entry name" value="Class I glutamine amidotransferase-like"/>
    <property type="match status" value="1"/>
</dbReference>
<accession>A0AAN6VE48</accession>
<evidence type="ECO:0000313" key="2">
    <source>
        <dbReference type="EMBL" id="KAK4149404.1"/>
    </source>
</evidence>
<dbReference type="Pfam" id="PF00117">
    <property type="entry name" value="GATase"/>
    <property type="match status" value="1"/>
</dbReference>
<organism evidence="2 3">
    <name type="scientific">Chaetomidium leptoderma</name>
    <dbReference type="NCBI Taxonomy" id="669021"/>
    <lineage>
        <taxon>Eukaryota</taxon>
        <taxon>Fungi</taxon>
        <taxon>Dikarya</taxon>
        <taxon>Ascomycota</taxon>
        <taxon>Pezizomycotina</taxon>
        <taxon>Sordariomycetes</taxon>
        <taxon>Sordariomycetidae</taxon>
        <taxon>Sordariales</taxon>
        <taxon>Chaetomiaceae</taxon>
        <taxon>Chaetomidium</taxon>
    </lineage>
</organism>
<dbReference type="EMBL" id="MU857163">
    <property type="protein sequence ID" value="KAK4149404.1"/>
    <property type="molecule type" value="Genomic_DNA"/>
</dbReference>
<dbReference type="Gene3D" id="3.40.50.880">
    <property type="match status" value="1"/>
</dbReference>
<dbReference type="PANTHER" id="PTHR42695">
    <property type="entry name" value="GLUTAMINE AMIDOTRANSFERASE YLR126C-RELATED"/>
    <property type="match status" value="1"/>
</dbReference>
<dbReference type="InterPro" id="IPR017926">
    <property type="entry name" value="GATASE"/>
</dbReference>
<gene>
    <name evidence="2" type="ORF">C8A00DRAFT_46970</name>
</gene>
<protein>
    <submittedName>
        <fullName evidence="2">Glutamine amidotransferase class-I</fullName>
    </submittedName>
</protein>
<name>A0AAN6VE48_9PEZI</name>
<dbReference type="PANTHER" id="PTHR42695:SF5">
    <property type="entry name" value="GLUTAMINE AMIDOTRANSFERASE YLR126C-RELATED"/>
    <property type="match status" value="1"/>
</dbReference>
<feature type="domain" description="Glutamine amidotransferase" evidence="1">
    <location>
        <begin position="115"/>
        <end position="198"/>
    </location>
</feature>
<dbReference type="AlphaFoldDB" id="A0AAN6VE48"/>
<reference evidence="2" key="2">
    <citation type="submission" date="2023-05" db="EMBL/GenBank/DDBJ databases">
        <authorList>
            <consortium name="Lawrence Berkeley National Laboratory"/>
            <person name="Steindorff A."/>
            <person name="Hensen N."/>
            <person name="Bonometti L."/>
            <person name="Westerberg I."/>
            <person name="Brannstrom I.O."/>
            <person name="Guillou S."/>
            <person name="Cros-Aarteil S."/>
            <person name="Calhoun S."/>
            <person name="Haridas S."/>
            <person name="Kuo A."/>
            <person name="Mondo S."/>
            <person name="Pangilinan J."/>
            <person name="Riley R."/>
            <person name="Labutti K."/>
            <person name="Andreopoulos B."/>
            <person name="Lipzen A."/>
            <person name="Chen C."/>
            <person name="Yanf M."/>
            <person name="Daum C."/>
            <person name="Ng V."/>
            <person name="Clum A."/>
            <person name="Ohm R."/>
            <person name="Martin F."/>
            <person name="Silar P."/>
            <person name="Natvig D."/>
            <person name="Lalanne C."/>
            <person name="Gautier V."/>
            <person name="Ament-Velasquez S.L."/>
            <person name="Kruys A."/>
            <person name="Hutchinson M.I."/>
            <person name="Powell A.J."/>
            <person name="Barry K."/>
            <person name="Miller A.N."/>
            <person name="Grigoriev I.V."/>
            <person name="Debuchy R."/>
            <person name="Gladieux P."/>
            <person name="Thoren M.H."/>
            <person name="Johannesson H."/>
        </authorList>
    </citation>
    <scope>NUCLEOTIDE SEQUENCE</scope>
    <source>
        <strain evidence="2">CBS 538.74</strain>
    </source>
</reference>
<dbReference type="GO" id="GO:0005829">
    <property type="term" value="C:cytosol"/>
    <property type="evidence" value="ECO:0007669"/>
    <property type="project" value="TreeGrafter"/>
</dbReference>
<proteinExistence type="predicted"/>
<dbReference type="GO" id="GO:0005634">
    <property type="term" value="C:nucleus"/>
    <property type="evidence" value="ECO:0007669"/>
    <property type="project" value="TreeGrafter"/>
</dbReference>
<keyword evidence="2" id="KW-0315">Glutamine amidotransferase</keyword>
<comment type="caution">
    <text evidence="2">The sequence shown here is derived from an EMBL/GenBank/DDBJ whole genome shotgun (WGS) entry which is preliminary data.</text>
</comment>
<sequence>MVDFEEQGAIWWLFLSQNHFPYGLFTSSIAPTRLAILVTDEPLPSVAAKLGGFDAIFTSLLRTACESLDVPQPLESQLALTAHDVVNGDPATVYPDPDTIDAVFITGSSHSASSNQDWIEGRVRVIGVCFGHQIVARALGARVGRSPHGWELSVVKVGLTEEGKRVFGAGSLKIYQTHRDAVLEYPPGVVPLAHNQVANTGHGHPEFSPFMMGEMLRIRHRAGVIPDGPFENAMARVADKHDGIAIARAFLRFLRE</sequence>
<dbReference type="Proteomes" id="UP001302745">
    <property type="component" value="Unassembled WGS sequence"/>
</dbReference>
<evidence type="ECO:0000259" key="1">
    <source>
        <dbReference type="Pfam" id="PF00117"/>
    </source>
</evidence>
<dbReference type="CDD" id="cd01741">
    <property type="entry name" value="GATase1_1"/>
    <property type="match status" value="1"/>
</dbReference>